<feature type="transmembrane region" description="Helical" evidence="2">
    <location>
        <begin position="16"/>
        <end position="35"/>
    </location>
</feature>
<comment type="caution">
    <text evidence="3">The sequence shown here is derived from an EMBL/GenBank/DDBJ whole genome shotgun (WGS) entry which is preliminary data.</text>
</comment>
<evidence type="ECO:0000256" key="1">
    <source>
        <dbReference type="SAM" id="MobiDB-lite"/>
    </source>
</evidence>
<evidence type="ECO:0000256" key="2">
    <source>
        <dbReference type="SAM" id="Phobius"/>
    </source>
</evidence>
<feature type="region of interest" description="Disordered" evidence="1">
    <location>
        <begin position="137"/>
        <end position="167"/>
    </location>
</feature>
<feature type="compositionally biased region" description="Basic residues" evidence="1">
    <location>
        <begin position="183"/>
        <end position="209"/>
    </location>
</feature>
<evidence type="ECO:0000313" key="3">
    <source>
        <dbReference type="EMBL" id="TXC66957.1"/>
    </source>
</evidence>
<proteinExistence type="predicted"/>
<organism evidence="3 4">
    <name type="scientific">Piscinibacter aquaticus</name>
    <dbReference type="NCBI Taxonomy" id="392597"/>
    <lineage>
        <taxon>Bacteria</taxon>
        <taxon>Pseudomonadati</taxon>
        <taxon>Pseudomonadota</taxon>
        <taxon>Betaproteobacteria</taxon>
        <taxon>Burkholderiales</taxon>
        <taxon>Sphaerotilaceae</taxon>
        <taxon>Piscinibacter</taxon>
    </lineage>
</organism>
<name>A0A5C6U232_9BURK</name>
<feature type="transmembrane region" description="Helical" evidence="2">
    <location>
        <begin position="86"/>
        <end position="104"/>
    </location>
</feature>
<accession>A0A5C6U232</accession>
<keyword evidence="2" id="KW-1133">Transmembrane helix</keyword>
<dbReference type="Proteomes" id="UP000321832">
    <property type="component" value="Unassembled WGS sequence"/>
</dbReference>
<dbReference type="AlphaFoldDB" id="A0A5C6U232"/>
<protein>
    <submittedName>
        <fullName evidence="3">Uncharacterized protein</fullName>
    </submittedName>
</protein>
<keyword evidence="2" id="KW-0472">Membrane</keyword>
<feature type="transmembrane region" description="Helical" evidence="2">
    <location>
        <begin position="56"/>
        <end position="80"/>
    </location>
</feature>
<reference evidence="3 4" key="1">
    <citation type="submission" date="2019-08" db="EMBL/GenBank/DDBJ databases">
        <authorList>
            <person name="Khan S.A."/>
            <person name="Jeon C.O."/>
            <person name="Jeong S.E."/>
        </authorList>
    </citation>
    <scope>NUCLEOTIDE SEQUENCE [LARGE SCALE GENOMIC DNA]</scope>
    <source>
        <strain evidence="4">IMCC1728</strain>
    </source>
</reference>
<keyword evidence="2" id="KW-0812">Transmembrane</keyword>
<sequence>MIAKQQTGRAIDHVRAFVFLLGSLLAGSLLVLLGFQLQSDGSSLASLARRFVGGTLGLVLAGTVLTTLMAVALTFAWRVAGRRIELQQITLIMAYLVSGAWLAGRWRAGLRLWRELLRPRLVRRLCASHRLRQRRGSIDRAAAASRARPAGDSGRGRTRHRRADLGADGGVERRRLGRFPAGLRRHTVARAGRHRRLAAAARQRARGRWPRGQTSGDRVSPHSLPVSIAA</sequence>
<feature type="region of interest" description="Disordered" evidence="1">
    <location>
        <begin position="183"/>
        <end position="230"/>
    </location>
</feature>
<keyword evidence="4" id="KW-1185">Reference proteome</keyword>
<feature type="compositionally biased region" description="Low complexity" evidence="1">
    <location>
        <begin position="139"/>
        <end position="152"/>
    </location>
</feature>
<gene>
    <name evidence="3" type="ORF">FSC37_17875</name>
</gene>
<dbReference type="EMBL" id="VOPW01000001">
    <property type="protein sequence ID" value="TXC66957.1"/>
    <property type="molecule type" value="Genomic_DNA"/>
</dbReference>
<evidence type="ECO:0000313" key="4">
    <source>
        <dbReference type="Proteomes" id="UP000321832"/>
    </source>
</evidence>